<evidence type="ECO:0008006" key="3">
    <source>
        <dbReference type="Google" id="ProtNLM"/>
    </source>
</evidence>
<protein>
    <recommendedName>
        <fullName evidence="3">Lipoprotein</fullName>
    </recommendedName>
</protein>
<dbReference type="EMBL" id="JBHUHU010000001">
    <property type="protein sequence ID" value="MFD2099038.1"/>
    <property type="molecule type" value="Genomic_DNA"/>
</dbReference>
<organism evidence="1 2">
    <name type="scientific">Flagellimonas iocasae</name>
    <dbReference type="NCBI Taxonomy" id="2055905"/>
    <lineage>
        <taxon>Bacteria</taxon>
        <taxon>Pseudomonadati</taxon>
        <taxon>Bacteroidota</taxon>
        <taxon>Flavobacteriia</taxon>
        <taxon>Flavobacteriales</taxon>
        <taxon>Flavobacteriaceae</taxon>
        <taxon>Flagellimonas</taxon>
    </lineage>
</organism>
<dbReference type="PROSITE" id="PS51257">
    <property type="entry name" value="PROKAR_LIPOPROTEIN"/>
    <property type="match status" value="1"/>
</dbReference>
<accession>A0ABW4XXQ6</accession>
<reference evidence="2" key="1">
    <citation type="journal article" date="2019" name="Int. J. Syst. Evol. Microbiol.">
        <title>The Global Catalogue of Microorganisms (GCM) 10K type strain sequencing project: providing services to taxonomists for standard genome sequencing and annotation.</title>
        <authorList>
            <consortium name="The Broad Institute Genomics Platform"/>
            <consortium name="The Broad Institute Genome Sequencing Center for Infectious Disease"/>
            <person name="Wu L."/>
            <person name="Ma J."/>
        </authorList>
    </citation>
    <scope>NUCLEOTIDE SEQUENCE [LARGE SCALE GENOMIC DNA]</scope>
    <source>
        <strain evidence="2">JCM 3389</strain>
    </source>
</reference>
<evidence type="ECO:0000313" key="2">
    <source>
        <dbReference type="Proteomes" id="UP001597342"/>
    </source>
</evidence>
<gene>
    <name evidence="1" type="ORF">ACFSJE_04575</name>
</gene>
<dbReference type="RefSeq" id="WP_379829801.1">
    <property type="nucleotide sequence ID" value="NZ_JBHUHU010000001.1"/>
</dbReference>
<name>A0ABW4XXQ6_9FLAO</name>
<comment type="caution">
    <text evidence="1">The sequence shown here is derived from an EMBL/GenBank/DDBJ whole genome shotgun (WGS) entry which is preliminary data.</text>
</comment>
<evidence type="ECO:0000313" key="1">
    <source>
        <dbReference type="EMBL" id="MFD2099038.1"/>
    </source>
</evidence>
<sequence length="195" mass="22616">MKNIKTKLVLVTFTAMVGLASCKKSEAERYMAYEKEQLQNGVVQDSLFLGLYFGMPKKEFREYCFDKNLEKKFWQGGLKNMSWVESKLDGMQYPAAINFYPEFTNDTITEMNAAIYYTSYIDGNFDSDHLLLDVLDLLDKWYGGKTFKVNSPVFYKNDVQVHLKGNCRITVTPDLGGQLVNLWFYDLKRGQKHKS</sequence>
<keyword evidence="2" id="KW-1185">Reference proteome</keyword>
<proteinExistence type="predicted"/>
<dbReference type="Proteomes" id="UP001597342">
    <property type="component" value="Unassembled WGS sequence"/>
</dbReference>